<reference evidence="4 5" key="1">
    <citation type="submission" date="2020-05" db="EMBL/GenBank/DDBJ databases">
        <title>Genome sequence of Kribbella sandramycini ATCC 39419.</title>
        <authorList>
            <person name="Maclea K.S."/>
            <person name="Fair J.L."/>
        </authorList>
    </citation>
    <scope>NUCLEOTIDE SEQUENCE [LARGE SCALE GENOMIC DNA]</scope>
    <source>
        <strain evidence="4 5">ATCC 39419</strain>
    </source>
</reference>
<name>A0A7Y4L5C9_9ACTN</name>
<dbReference type="EMBL" id="JABJRC010000009">
    <property type="protein sequence ID" value="NOL44647.1"/>
    <property type="molecule type" value="Genomic_DNA"/>
</dbReference>
<evidence type="ECO:0000313" key="5">
    <source>
        <dbReference type="Proteomes" id="UP000534306"/>
    </source>
</evidence>
<feature type="region of interest" description="Disordered" evidence="1">
    <location>
        <begin position="20"/>
        <end position="52"/>
    </location>
</feature>
<evidence type="ECO:0000256" key="1">
    <source>
        <dbReference type="SAM" id="MobiDB-lite"/>
    </source>
</evidence>
<evidence type="ECO:0000313" key="3">
    <source>
        <dbReference type="EMBL" id="MBB6566925.1"/>
    </source>
</evidence>
<dbReference type="AlphaFoldDB" id="A0A7Y4L5C9"/>
<sequence>MVLAAALACSLAACGGTDASSGDLPTLTPEPITSTSPTSTPSTTPTPTADPTQVVTKYKDLTLVFNQPANVAVETRPALKAYKLFQQAFRRTLGTNTFDPSLKTIAAPAVLDYVQKVLKNQTKDGDRLGGTLTVTATVEEAKTGIVLIGGCFDQSKSYGIHSDGTRFGNDLVKRKPRLGIQAITIRSAAGWRVSEYKLQSTPC</sequence>
<keyword evidence="5" id="KW-1185">Reference proteome</keyword>
<keyword evidence="2" id="KW-0732">Signal</keyword>
<proteinExistence type="predicted"/>
<dbReference type="RefSeq" id="WP_171677896.1">
    <property type="nucleotide sequence ID" value="NZ_BAAAGT010000008.1"/>
</dbReference>
<protein>
    <recommendedName>
        <fullName evidence="7">GerMN domain-containing protein</fullName>
    </recommendedName>
</protein>
<feature type="chain" id="PRO_5044130799" description="GerMN domain-containing protein" evidence="2">
    <location>
        <begin position="20"/>
        <end position="203"/>
    </location>
</feature>
<evidence type="ECO:0000256" key="2">
    <source>
        <dbReference type="SAM" id="SignalP"/>
    </source>
</evidence>
<dbReference type="Proteomes" id="UP000553957">
    <property type="component" value="Unassembled WGS sequence"/>
</dbReference>
<accession>A0A7Y4L5C9</accession>
<dbReference type="Proteomes" id="UP000534306">
    <property type="component" value="Unassembled WGS sequence"/>
</dbReference>
<organism evidence="4 5">
    <name type="scientific">Kribbella sandramycini</name>
    <dbReference type="NCBI Taxonomy" id="60450"/>
    <lineage>
        <taxon>Bacteria</taxon>
        <taxon>Bacillati</taxon>
        <taxon>Actinomycetota</taxon>
        <taxon>Actinomycetes</taxon>
        <taxon>Propionibacteriales</taxon>
        <taxon>Kribbellaceae</taxon>
        <taxon>Kribbella</taxon>
    </lineage>
</organism>
<evidence type="ECO:0000313" key="4">
    <source>
        <dbReference type="EMBL" id="NOL44647.1"/>
    </source>
</evidence>
<feature type="signal peptide" evidence="2">
    <location>
        <begin position="1"/>
        <end position="19"/>
    </location>
</feature>
<comment type="caution">
    <text evidence="4">The sequence shown here is derived from an EMBL/GenBank/DDBJ whole genome shotgun (WGS) entry which is preliminary data.</text>
</comment>
<gene>
    <name evidence="3" type="ORF">HNR71_002562</name>
    <name evidence="4" type="ORF">HPO96_30805</name>
</gene>
<feature type="compositionally biased region" description="Low complexity" evidence="1">
    <location>
        <begin position="25"/>
        <end position="52"/>
    </location>
</feature>
<dbReference type="EMBL" id="JACHKF010000001">
    <property type="protein sequence ID" value="MBB6566925.1"/>
    <property type="molecule type" value="Genomic_DNA"/>
</dbReference>
<evidence type="ECO:0008006" key="7">
    <source>
        <dbReference type="Google" id="ProtNLM"/>
    </source>
</evidence>
<evidence type="ECO:0000313" key="6">
    <source>
        <dbReference type="Proteomes" id="UP000553957"/>
    </source>
</evidence>
<reference evidence="3 6" key="2">
    <citation type="submission" date="2020-08" db="EMBL/GenBank/DDBJ databases">
        <title>Sequencing the genomes of 1000 actinobacteria strains.</title>
        <authorList>
            <person name="Klenk H.-P."/>
        </authorList>
    </citation>
    <scope>NUCLEOTIDE SEQUENCE [LARGE SCALE GENOMIC DNA]</scope>
    <source>
        <strain evidence="3 6">DSM 15626</strain>
    </source>
</reference>